<evidence type="ECO:0000313" key="4">
    <source>
        <dbReference type="EMBL" id="MXP25854.1"/>
    </source>
</evidence>
<keyword evidence="4" id="KW-0645">Protease</keyword>
<dbReference type="PROSITE" id="PS50835">
    <property type="entry name" value="IG_LIKE"/>
    <property type="match status" value="1"/>
</dbReference>
<dbReference type="Pfam" id="PF13365">
    <property type="entry name" value="Trypsin_2"/>
    <property type="match status" value="1"/>
</dbReference>
<dbReference type="EMBL" id="WTYQ01000002">
    <property type="protein sequence ID" value="MXP25854.1"/>
    <property type="molecule type" value="Genomic_DNA"/>
</dbReference>
<dbReference type="InterPro" id="IPR001940">
    <property type="entry name" value="Peptidase_S1C"/>
</dbReference>
<sequence length="510" mass="54751">MTLVALCAVTSAAHAERSDIDAAARGVVRIIIVERDGGDVYPVSHGSGFAVTPERIVTNAHVVEEARNNADLAIGIVPSDGGKAVYGRLITVSKRNDLALIATTSALNLAPLTLSGNPDNDSGSVTAVGYPMNVDRAQGLSMDDIFKAQPPVKSTGFLSGDRPTRDFDTLLHTAPIARGNSGGPLLDNCGRVVGVNSFGAESDGADAEFFFAISNRELLPFLRANNITPQVNSLPCRSLADLDQAERERSQQQQMNARISREDEANALSRRRESVQRKEQFALIQEREDGMALATVLLMIAFGAGGFGLISYQREKHRPAMIAGGIAFVFLLGSAAAWAMRPSFADLDDRVESAMRSESPASEPEVPASIANAGTQQKLSCTLDISRSRVTSAADDSVDFTWTDEGCVNGRTQYGRANGDWSRILVPDNEAAVSIASYHPASKEYRVDRYLLGHKEMAAARSARSEYKAPTCGADETAVSDFGNRQNSVLAVLPVKPNERLVYKCNVSEN</sequence>
<organism evidence="4 5">
    <name type="scientific">Altericroceibacterium indicum</name>
    <dbReference type="NCBI Taxonomy" id="374177"/>
    <lineage>
        <taxon>Bacteria</taxon>
        <taxon>Pseudomonadati</taxon>
        <taxon>Pseudomonadota</taxon>
        <taxon>Alphaproteobacteria</taxon>
        <taxon>Sphingomonadales</taxon>
        <taxon>Erythrobacteraceae</taxon>
        <taxon>Altericroceibacterium</taxon>
    </lineage>
</organism>
<dbReference type="Gene3D" id="2.40.10.10">
    <property type="entry name" value="Trypsin-like serine proteases"/>
    <property type="match status" value="2"/>
</dbReference>
<dbReference type="Proteomes" id="UP000460561">
    <property type="component" value="Unassembled WGS sequence"/>
</dbReference>
<dbReference type="GO" id="GO:0006508">
    <property type="term" value="P:proteolysis"/>
    <property type="evidence" value="ECO:0007669"/>
    <property type="project" value="UniProtKB-KW"/>
</dbReference>
<evidence type="ECO:0000313" key="5">
    <source>
        <dbReference type="Proteomes" id="UP000460561"/>
    </source>
</evidence>
<dbReference type="OrthoDB" id="9766361at2"/>
<accession>A0A845A832</accession>
<keyword evidence="2" id="KW-1133">Transmembrane helix</keyword>
<keyword evidence="2" id="KW-0472">Membrane</keyword>
<feature type="transmembrane region" description="Helical" evidence="2">
    <location>
        <begin position="290"/>
        <end position="310"/>
    </location>
</feature>
<comment type="caution">
    <text evidence="4">The sequence shown here is derived from an EMBL/GenBank/DDBJ whole genome shotgun (WGS) entry which is preliminary data.</text>
</comment>
<keyword evidence="2" id="KW-0812">Transmembrane</keyword>
<dbReference type="PANTHER" id="PTHR43019">
    <property type="entry name" value="SERINE ENDOPROTEASE DEGS"/>
    <property type="match status" value="1"/>
</dbReference>
<protein>
    <submittedName>
        <fullName evidence="4">Trypsin-like serine protease</fullName>
    </submittedName>
</protein>
<dbReference type="AlphaFoldDB" id="A0A845A832"/>
<evidence type="ECO:0000259" key="3">
    <source>
        <dbReference type="PROSITE" id="PS50835"/>
    </source>
</evidence>
<feature type="compositionally biased region" description="Basic and acidic residues" evidence="1">
    <location>
        <begin position="259"/>
        <end position="272"/>
    </location>
</feature>
<feature type="region of interest" description="Disordered" evidence="1">
    <location>
        <begin position="247"/>
        <end position="272"/>
    </location>
</feature>
<evidence type="ECO:0000256" key="1">
    <source>
        <dbReference type="SAM" id="MobiDB-lite"/>
    </source>
</evidence>
<proteinExistence type="predicted"/>
<dbReference type="InterPro" id="IPR043504">
    <property type="entry name" value="Peptidase_S1_PA_chymotrypsin"/>
</dbReference>
<reference evidence="4 5" key="1">
    <citation type="submission" date="2019-12" db="EMBL/GenBank/DDBJ databases">
        <title>Genomic-based taxomic classification of the family Erythrobacteraceae.</title>
        <authorList>
            <person name="Xu L."/>
        </authorList>
    </citation>
    <scope>NUCLEOTIDE SEQUENCE [LARGE SCALE GENOMIC DNA]</scope>
    <source>
        <strain evidence="4 5">DSM 18604</strain>
    </source>
</reference>
<feature type="transmembrane region" description="Helical" evidence="2">
    <location>
        <begin position="322"/>
        <end position="340"/>
    </location>
</feature>
<keyword evidence="4" id="KW-0378">Hydrolase</keyword>
<keyword evidence="5" id="KW-1185">Reference proteome</keyword>
<dbReference type="InterPro" id="IPR007110">
    <property type="entry name" value="Ig-like_dom"/>
</dbReference>
<dbReference type="GO" id="GO:0004252">
    <property type="term" value="F:serine-type endopeptidase activity"/>
    <property type="evidence" value="ECO:0007669"/>
    <property type="project" value="InterPro"/>
</dbReference>
<feature type="domain" description="Ig-like" evidence="3">
    <location>
        <begin position="364"/>
        <end position="510"/>
    </location>
</feature>
<dbReference type="PRINTS" id="PR00834">
    <property type="entry name" value="PROTEASES2C"/>
</dbReference>
<dbReference type="SUPFAM" id="SSF50494">
    <property type="entry name" value="Trypsin-like serine proteases"/>
    <property type="match status" value="1"/>
</dbReference>
<dbReference type="InterPro" id="IPR009003">
    <property type="entry name" value="Peptidase_S1_PA"/>
</dbReference>
<gene>
    <name evidence="4" type="ORF">GRI39_07340</name>
</gene>
<name>A0A845A832_9SPHN</name>
<evidence type="ECO:0000256" key="2">
    <source>
        <dbReference type="SAM" id="Phobius"/>
    </source>
</evidence>
<dbReference type="PANTHER" id="PTHR43019:SF23">
    <property type="entry name" value="PROTEASE DO-LIKE 5, CHLOROPLASTIC"/>
    <property type="match status" value="1"/>
</dbReference>